<name>A0A3S5B1C8_9PLAT</name>
<keyword evidence="2" id="KW-1185">Reference proteome</keyword>
<proteinExistence type="predicted"/>
<dbReference type="AlphaFoldDB" id="A0A3S5B1C8"/>
<evidence type="ECO:0000313" key="1">
    <source>
        <dbReference type="EMBL" id="VEL37604.1"/>
    </source>
</evidence>
<evidence type="ECO:0000313" key="2">
    <source>
        <dbReference type="Proteomes" id="UP000784294"/>
    </source>
</evidence>
<organism evidence="1 2">
    <name type="scientific">Protopolystoma xenopodis</name>
    <dbReference type="NCBI Taxonomy" id="117903"/>
    <lineage>
        <taxon>Eukaryota</taxon>
        <taxon>Metazoa</taxon>
        <taxon>Spiralia</taxon>
        <taxon>Lophotrochozoa</taxon>
        <taxon>Platyhelminthes</taxon>
        <taxon>Monogenea</taxon>
        <taxon>Polyopisthocotylea</taxon>
        <taxon>Polystomatidea</taxon>
        <taxon>Polystomatidae</taxon>
        <taxon>Protopolystoma</taxon>
    </lineage>
</organism>
<reference evidence="1" key="1">
    <citation type="submission" date="2018-11" db="EMBL/GenBank/DDBJ databases">
        <authorList>
            <consortium name="Pathogen Informatics"/>
        </authorList>
    </citation>
    <scope>NUCLEOTIDE SEQUENCE</scope>
</reference>
<protein>
    <submittedName>
        <fullName evidence="1">Uncharacterized protein</fullName>
    </submittedName>
</protein>
<dbReference type="Proteomes" id="UP000784294">
    <property type="component" value="Unassembled WGS sequence"/>
</dbReference>
<sequence length="102" mass="11317">MSLIKVHPTVSEFSLSQNLKKNTLNMRTGRQVGFILCCDGDCIRMTKLRHLSLKPDLLSCCLDVNTNKVSAVQQTFTVKAIRPITNLKEVVQTSGSGYCQSN</sequence>
<comment type="caution">
    <text evidence="1">The sequence shown here is derived from an EMBL/GenBank/DDBJ whole genome shotgun (WGS) entry which is preliminary data.</text>
</comment>
<dbReference type="EMBL" id="CAAALY010255476">
    <property type="protein sequence ID" value="VEL37604.1"/>
    <property type="molecule type" value="Genomic_DNA"/>
</dbReference>
<accession>A0A3S5B1C8</accession>
<gene>
    <name evidence="1" type="ORF">PXEA_LOCUS31044</name>
</gene>